<dbReference type="Gene3D" id="1.10.260.40">
    <property type="entry name" value="lambda repressor-like DNA-binding domains"/>
    <property type="match status" value="1"/>
</dbReference>
<proteinExistence type="predicted"/>
<dbReference type="SUPFAM" id="SSF47413">
    <property type="entry name" value="lambda repressor-like DNA-binding domains"/>
    <property type="match status" value="1"/>
</dbReference>
<sequence>MNIYDIAKEAGVSPATVSRVLNNHKNVKEETRNKIQEVIKGKNYSPNTIARNLSVGTSRNIAFMVPDIENPFFSKILHGISDRAMDNDYNVFMFGTAENTAREHKILDSLKIEMMKGLIIIPVSEADRETAERLKEFEEQGVPVVLIDRDVRNARFDAVFSEDMEGACEAVECLIEEGHKKIGIITGPDTSRPGHERLKGYKRALANNGISLNKDYIICGNFMEDESYEAMKQLLDLEDPPTAVFTSNNMTTLGALRCLKERQMKLGADISVVGFDDIKELAYTDIHLTAVTRPVYEMGCEAMRILERRFRKAEGVEEEKLIIQRNLVKTWLIKRGSEKHKDLSGGSDTYHT</sequence>
<dbReference type="GO" id="GO:0003700">
    <property type="term" value="F:DNA-binding transcription factor activity"/>
    <property type="evidence" value="ECO:0007669"/>
    <property type="project" value="TreeGrafter"/>
</dbReference>
<feature type="domain" description="HTH lacI-type" evidence="5">
    <location>
        <begin position="1"/>
        <end position="55"/>
    </location>
</feature>
<evidence type="ECO:0000256" key="2">
    <source>
        <dbReference type="ARBA" id="ARBA00023015"/>
    </source>
</evidence>
<keyword evidence="2" id="KW-0805">Transcription regulation</keyword>
<dbReference type="PROSITE" id="PS00356">
    <property type="entry name" value="HTH_LACI_1"/>
    <property type="match status" value="1"/>
</dbReference>
<evidence type="ECO:0000256" key="3">
    <source>
        <dbReference type="ARBA" id="ARBA00023125"/>
    </source>
</evidence>
<dbReference type="OrthoDB" id="9789891at2"/>
<comment type="caution">
    <text evidence="6">The sequence shown here is derived from an EMBL/GenBank/DDBJ whole genome shotgun (WGS) entry which is preliminary data.</text>
</comment>
<keyword evidence="3" id="KW-0238">DNA-binding</keyword>
<dbReference type="RefSeq" id="WP_007860680.1">
    <property type="nucleotide sequence ID" value="NZ_KQ235877.1"/>
</dbReference>
<dbReference type="EMBL" id="ADLK01000019">
    <property type="protein sequence ID" value="KMW20184.1"/>
    <property type="molecule type" value="Genomic_DNA"/>
</dbReference>
<dbReference type="SMART" id="SM00354">
    <property type="entry name" value="HTH_LACI"/>
    <property type="match status" value="1"/>
</dbReference>
<dbReference type="PANTHER" id="PTHR30146">
    <property type="entry name" value="LACI-RELATED TRANSCRIPTIONAL REPRESSOR"/>
    <property type="match status" value="1"/>
</dbReference>
<dbReference type="CDD" id="cd01392">
    <property type="entry name" value="HTH_LacI"/>
    <property type="match status" value="1"/>
</dbReference>
<dbReference type="InterPro" id="IPR000843">
    <property type="entry name" value="HTH_LacI"/>
</dbReference>
<evidence type="ECO:0000313" key="7">
    <source>
        <dbReference type="Proteomes" id="UP000037392"/>
    </source>
</evidence>
<evidence type="ECO:0000256" key="1">
    <source>
        <dbReference type="ARBA" id="ARBA00022491"/>
    </source>
</evidence>
<dbReference type="Pfam" id="PF00356">
    <property type="entry name" value="LacI"/>
    <property type="match status" value="1"/>
</dbReference>
<accession>A0A0J9C6W4</accession>
<dbReference type="Proteomes" id="UP000037392">
    <property type="component" value="Unassembled WGS sequence"/>
</dbReference>
<dbReference type="Gene3D" id="3.40.50.2300">
    <property type="match status" value="2"/>
</dbReference>
<dbReference type="PATRIC" id="fig|742734.4.peg.2370"/>
<gene>
    <name evidence="6" type="ORF">HMPREF9470_02199</name>
</gene>
<dbReference type="SUPFAM" id="SSF53822">
    <property type="entry name" value="Periplasmic binding protein-like I"/>
    <property type="match status" value="1"/>
</dbReference>
<name>A0A0J9C6W4_9FIRM</name>
<dbReference type="Pfam" id="PF13377">
    <property type="entry name" value="Peripla_BP_3"/>
    <property type="match status" value="1"/>
</dbReference>
<dbReference type="CDD" id="cd06267">
    <property type="entry name" value="PBP1_LacI_sugar_binding-like"/>
    <property type="match status" value="1"/>
</dbReference>
<dbReference type="GeneID" id="93161858"/>
<dbReference type="InterPro" id="IPR046335">
    <property type="entry name" value="LacI/GalR-like_sensor"/>
</dbReference>
<evidence type="ECO:0000256" key="4">
    <source>
        <dbReference type="ARBA" id="ARBA00023163"/>
    </source>
</evidence>
<evidence type="ECO:0000313" key="6">
    <source>
        <dbReference type="EMBL" id="KMW20184.1"/>
    </source>
</evidence>
<reference evidence="6 7" key="1">
    <citation type="submission" date="2011-04" db="EMBL/GenBank/DDBJ databases">
        <title>The Genome Sequence of Clostridium citroniae WAL-19142.</title>
        <authorList>
            <consortium name="The Broad Institute Genome Sequencing Platform"/>
            <person name="Earl A."/>
            <person name="Ward D."/>
            <person name="Feldgarden M."/>
            <person name="Gevers D."/>
            <person name="Warren Y.A."/>
            <person name="Tyrrell K.L."/>
            <person name="Citron D.M."/>
            <person name="Goldstein E.J."/>
            <person name="Daigneault M."/>
            <person name="Allen-Vercoe E."/>
            <person name="Young S.K."/>
            <person name="Zeng Q."/>
            <person name="Gargeya S."/>
            <person name="Fitzgerald M."/>
            <person name="Haas B."/>
            <person name="Abouelleil A."/>
            <person name="Alvarado L."/>
            <person name="Arachchi H.M."/>
            <person name="Berlin A."/>
            <person name="Brown A."/>
            <person name="Chapman S.B."/>
            <person name="Chen Z."/>
            <person name="Dunbar C."/>
            <person name="Freedman E."/>
            <person name="Gearin G."/>
            <person name="Gellesch M."/>
            <person name="Goldberg J."/>
            <person name="Griggs A."/>
            <person name="Gujja S."/>
            <person name="Heilman E.R."/>
            <person name="Heiman D."/>
            <person name="Howarth C."/>
            <person name="Larson L."/>
            <person name="Lui A."/>
            <person name="MacDonald P.J."/>
            <person name="Mehta T."/>
            <person name="Montmayeur A."/>
            <person name="Murphy C."/>
            <person name="Neiman D."/>
            <person name="Pearson M."/>
            <person name="Priest M."/>
            <person name="Roberts A."/>
            <person name="Saif S."/>
            <person name="Shea T."/>
            <person name="Shenoy N."/>
            <person name="Sisk P."/>
            <person name="Stolte C."/>
            <person name="Sykes S."/>
            <person name="White J."/>
            <person name="Yandava C."/>
            <person name="Wortman J."/>
            <person name="Nusbaum C."/>
            <person name="Birren B."/>
        </authorList>
    </citation>
    <scope>NUCLEOTIDE SEQUENCE [LARGE SCALE GENOMIC DNA]</scope>
    <source>
        <strain evidence="6 7">WAL-19142</strain>
    </source>
</reference>
<dbReference type="PANTHER" id="PTHR30146:SF148">
    <property type="entry name" value="HTH-TYPE TRANSCRIPTIONAL REPRESSOR PURR-RELATED"/>
    <property type="match status" value="1"/>
</dbReference>
<dbReference type="PROSITE" id="PS50932">
    <property type="entry name" value="HTH_LACI_2"/>
    <property type="match status" value="1"/>
</dbReference>
<keyword evidence="1" id="KW-0678">Repressor</keyword>
<dbReference type="AlphaFoldDB" id="A0A0J9C6W4"/>
<dbReference type="InterPro" id="IPR010982">
    <property type="entry name" value="Lambda_DNA-bd_dom_sf"/>
</dbReference>
<evidence type="ECO:0000259" key="5">
    <source>
        <dbReference type="PROSITE" id="PS50932"/>
    </source>
</evidence>
<organism evidence="6 7">
    <name type="scientific">[Clostridium] citroniae WAL-19142</name>
    <dbReference type="NCBI Taxonomy" id="742734"/>
    <lineage>
        <taxon>Bacteria</taxon>
        <taxon>Bacillati</taxon>
        <taxon>Bacillota</taxon>
        <taxon>Clostridia</taxon>
        <taxon>Lachnospirales</taxon>
        <taxon>Lachnospiraceae</taxon>
        <taxon>Enterocloster</taxon>
    </lineage>
</organism>
<keyword evidence="4" id="KW-0804">Transcription</keyword>
<dbReference type="PRINTS" id="PR00036">
    <property type="entry name" value="HTHLACI"/>
</dbReference>
<protein>
    <recommendedName>
        <fullName evidence="5">HTH lacI-type domain-containing protein</fullName>
    </recommendedName>
</protein>
<dbReference type="InterPro" id="IPR028082">
    <property type="entry name" value="Peripla_BP_I"/>
</dbReference>
<dbReference type="GO" id="GO:0000976">
    <property type="term" value="F:transcription cis-regulatory region binding"/>
    <property type="evidence" value="ECO:0007669"/>
    <property type="project" value="TreeGrafter"/>
</dbReference>